<evidence type="ECO:0000313" key="13">
    <source>
        <dbReference type="EMBL" id="URJ49966.1"/>
    </source>
</evidence>
<evidence type="ECO:0000256" key="3">
    <source>
        <dbReference type="ARBA" id="ARBA00009174"/>
    </source>
</evidence>
<dbReference type="EMBL" id="JARVWT010000011">
    <property type="protein sequence ID" value="MDH2333523.1"/>
    <property type="molecule type" value="Genomic_DNA"/>
</dbReference>
<comment type="catalytic activity">
    <reaction evidence="1 10">
        <text>a (3R)-hydroxyacyl-[ACP] = a (2E)-enoyl-[ACP] + H2O</text>
        <dbReference type="Rhea" id="RHEA:13097"/>
        <dbReference type="Rhea" id="RHEA-COMP:9925"/>
        <dbReference type="Rhea" id="RHEA-COMP:9945"/>
        <dbReference type="ChEBI" id="CHEBI:15377"/>
        <dbReference type="ChEBI" id="CHEBI:78784"/>
        <dbReference type="ChEBI" id="CHEBI:78827"/>
        <dbReference type="EC" id="4.2.1.59"/>
    </reaction>
</comment>
<reference evidence="11" key="1">
    <citation type="submission" date="2020-12" db="EMBL/GenBank/DDBJ databases">
        <title>Paenibacillus polymyxa LMG 27872: a double-edged sword.</title>
        <authorList>
            <person name="Langendries S."/>
            <person name="Garcia Mendez S."/>
            <person name="Beirinckx S."/>
            <person name="Viaene T."/>
            <person name="Baeyen S."/>
            <person name="Goeminne G."/>
            <person name="Willems A."/>
            <person name="Debode J."/>
            <person name="Goormachtig S."/>
        </authorList>
    </citation>
    <scope>NUCLEOTIDE SEQUENCE</scope>
    <source>
        <strain evidence="11">LMG 27872</strain>
    </source>
</reference>
<evidence type="ECO:0000256" key="6">
    <source>
        <dbReference type="ARBA" id="ARBA00022556"/>
    </source>
</evidence>
<comment type="subcellular location">
    <subcellularLocation>
        <location evidence="2 10">Cytoplasm</location>
    </subcellularLocation>
</comment>
<keyword evidence="4 10" id="KW-0963">Cytoplasm</keyword>
<dbReference type="NCBIfam" id="TIGR01750">
    <property type="entry name" value="fabZ"/>
    <property type="match status" value="1"/>
</dbReference>
<evidence type="ECO:0000256" key="1">
    <source>
        <dbReference type="ARBA" id="ARBA00001055"/>
    </source>
</evidence>
<evidence type="ECO:0000256" key="9">
    <source>
        <dbReference type="ARBA" id="ARBA00025049"/>
    </source>
</evidence>
<dbReference type="InterPro" id="IPR013114">
    <property type="entry name" value="FabA_FabZ"/>
</dbReference>
<protein>
    <recommendedName>
        <fullName evidence="10">3-hydroxyacyl-[acyl-carrier-protein] dehydratase FabZ</fullName>
        <ecNumber evidence="10">4.2.1.59</ecNumber>
    </recommendedName>
    <alternativeName>
        <fullName evidence="10">(3R)-hydroxymyristoyl-[acyl-carrier-protein] dehydratase</fullName>
        <shortName evidence="10">(3R)-hydroxymyristoyl-ACP dehydrase</shortName>
    </alternativeName>
    <alternativeName>
        <fullName evidence="10">Beta-hydroxyacyl-ACP dehydratase</fullName>
    </alternativeName>
</protein>
<evidence type="ECO:0000313" key="12">
    <source>
        <dbReference type="EMBL" id="MDH2333523.1"/>
    </source>
</evidence>
<gene>
    <name evidence="10 11" type="primary">fabZ</name>
    <name evidence="11" type="ORF">JDW19_09445</name>
    <name evidence="13" type="ORF">MF626_004382</name>
    <name evidence="12" type="ORF">QDS18_21920</name>
</gene>
<feature type="active site" evidence="10">
    <location>
        <position position="52"/>
    </location>
</feature>
<dbReference type="InterPro" id="IPR010084">
    <property type="entry name" value="FabZ"/>
</dbReference>
<organism evidence="11 14">
    <name type="scientific">Paenibacillus polymyxa</name>
    <name type="common">Bacillus polymyxa</name>
    <dbReference type="NCBI Taxonomy" id="1406"/>
    <lineage>
        <taxon>Bacteria</taxon>
        <taxon>Bacillati</taxon>
        <taxon>Bacillota</taxon>
        <taxon>Bacilli</taxon>
        <taxon>Bacillales</taxon>
        <taxon>Paenibacillaceae</taxon>
        <taxon>Paenibacillus</taxon>
    </lineage>
</organism>
<dbReference type="EC" id="4.2.1.59" evidence="10"/>
<evidence type="ECO:0000256" key="8">
    <source>
        <dbReference type="ARBA" id="ARBA00023239"/>
    </source>
</evidence>
<dbReference type="HAMAP" id="MF_00406">
    <property type="entry name" value="FabZ"/>
    <property type="match status" value="1"/>
</dbReference>
<reference evidence="13" key="2">
    <citation type="submission" date="2022-11" db="EMBL/GenBank/DDBJ databases">
        <authorList>
            <person name="Vasilchenko N.G."/>
            <person name="Prazdnova E.V."/>
            <person name="Gorovtsov A.V."/>
            <person name="Chistyakov V.A."/>
            <person name="Pak M.L."/>
        </authorList>
    </citation>
    <scope>NUCLEOTIDE SEQUENCE</scope>
    <source>
        <strain evidence="13">R 4.5</strain>
    </source>
</reference>
<evidence type="ECO:0000256" key="5">
    <source>
        <dbReference type="ARBA" id="ARBA00022516"/>
    </source>
</evidence>
<reference evidence="12" key="3">
    <citation type="submission" date="2023-04" db="EMBL/GenBank/DDBJ databases">
        <title>Uncovering the Secrets of Slow-Growing Bacteria in Tropical Savanna Soil through Cultivation and Genomic Analysis.</title>
        <authorList>
            <person name="Goncalves O.S."/>
            <person name="Santana M.F."/>
        </authorList>
    </citation>
    <scope>NUCLEOTIDE SEQUENCE</scope>
    <source>
        <strain evidence="12">ANTI</strain>
    </source>
</reference>
<name>A0A074LY02_PAEPO</name>
<dbReference type="CDD" id="cd01288">
    <property type="entry name" value="FabZ"/>
    <property type="match status" value="1"/>
</dbReference>
<accession>A0A074LY02</accession>
<dbReference type="EMBL" id="JAEHFQ010000004">
    <property type="protein sequence ID" value="MBM0633354.1"/>
    <property type="molecule type" value="Genomic_DNA"/>
</dbReference>
<dbReference type="EMBL" id="CP097770">
    <property type="protein sequence ID" value="URJ49966.1"/>
    <property type="molecule type" value="Genomic_DNA"/>
</dbReference>
<proteinExistence type="inferred from homology"/>
<dbReference type="InterPro" id="IPR029069">
    <property type="entry name" value="HotDog_dom_sf"/>
</dbReference>
<dbReference type="Pfam" id="PF07977">
    <property type="entry name" value="FabA"/>
    <property type="match status" value="1"/>
</dbReference>
<dbReference type="AlphaFoldDB" id="A0A074LY02"/>
<dbReference type="NCBIfam" id="NF000582">
    <property type="entry name" value="PRK00006.1"/>
    <property type="match status" value="1"/>
</dbReference>
<dbReference type="GO" id="GO:0019171">
    <property type="term" value="F:(3R)-hydroxyacyl-[acyl-carrier-protein] dehydratase activity"/>
    <property type="evidence" value="ECO:0007669"/>
    <property type="project" value="UniProtKB-EC"/>
</dbReference>
<dbReference type="PANTHER" id="PTHR30272:SF1">
    <property type="entry name" value="3-HYDROXYACYL-[ACYL-CARRIER-PROTEIN] DEHYDRATASE"/>
    <property type="match status" value="1"/>
</dbReference>
<keyword evidence="5 10" id="KW-0444">Lipid biosynthesis</keyword>
<comment type="function">
    <text evidence="9 10">Involved in unsaturated fatty acids biosynthesis. Catalyzes the dehydration of short chain beta-hydroxyacyl-ACPs and long chain saturated and unsaturated beta-hydroxyacyl-ACPs.</text>
</comment>
<dbReference type="GO" id="GO:0009245">
    <property type="term" value="P:lipid A biosynthetic process"/>
    <property type="evidence" value="ECO:0007669"/>
    <property type="project" value="UniProtKB-UniRule"/>
</dbReference>
<dbReference type="PANTHER" id="PTHR30272">
    <property type="entry name" value="3-HYDROXYACYL-[ACYL-CARRIER-PROTEIN] DEHYDRATASE"/>
    <property type="match status" value="1"/>
</dbReference>
<dbReference type="SUPFAM" id="SSF54637">
    <property type="entry name" value="Thioesterase/thiol ester dehydrase-isomerase"/>
    <property type="match status" value="1"/>
</dbReference>
<dbReference type="GO" id="GO:0016020">
    <property type="term" value="C:membrane"/>
    <property type="evidence" value="ECO:0007669"/>
    <property type="project" value="GOC"/>
</dbReference>
<evidence type="ECO:0000313" key="11">
    <source>
        <dbReference type="EMBL" id="MBM0633354.1"/>
    </source>
</evidence>
<dbReference type="Proteomes" id="UP001055784">
    <property type="component" value="Chromosome"/>
</dbReference>
<evidence type="ECO:0000256" key="4">
    <source>
        <dbReference type="ARBA" id="ARBA00022490"/>
    </source>
</evidence>
<keyword evidence="7 10" id="KW-0443">Lipid metabolism</keyword>
<comment type="similarity">
    <text evidence="3 10">Belongs to the thioester dehydratase family. FabZ subfamily.</text>
</comment>
<keyword evidence="8 10" id="KW-0456">Lyase</keyword>
<dbReference type="Gene3D" id="3.10.129.10">
    <property type="entry name" value="Hotdog Thioesterase"/>
    <property type="match status" value="1"/>
</dbReference>
<dbReference type="RefSeq" id="WP_013312312.1">
    <property type="nucleotide sequence ID" value="NZ_ALJV01000003.1"/>
</dbReference>
<dbReference type="FunFam" id="3.10.129.10:FF:000001">
    <property type="entry name" value="3-hydroxyacyl-[acyl-carrier-protein] dehydratase FabZ"/>
    <property type="match status" value="1"/>
</dbReference>
<dbReference type="GO" id="GO:0005737">
    <property type="term" value="C:cytoplasm"/>
    <property type="evidence" value="ECO:0007669"/>
    <property type="project" value="UniProtKB-SubCell"/>
</dbReference>
<keyword evidence="6 10" id="KW-0441">Lipid A biosynthesis</keyword>
<dbReference type="GO" id="GO:0006633">
    <property type="term" value="P:fatty acid biosynthetic process"/>
    <property type="evidence" value="ECO:0007669"/>
    <property type="project" value="UniProtKB-UniRule"/>
</dbReference>
<evidence type="ECO:0000256" key="7">
    <source>
        <dbReference type="ARBA" id="ARBA00023098"/>
    </source>
</evidence>
<dbReference type="Proteomes" id="UP001229409">
    <property type="component" value="Unassembled WGS sequence"/>
</dbReference>
<sequence>MDKLQLDVNQIQEIIPHRAPFLLVDRIIELEEGKRAVGIKNVTMNEPHFIGHFPGYPVMPGVLITEALAQVGAVALLHLESNRGKIGFLAGLDGFRFRGQVVPGDTLTLEVEITRSKGAFGKGKATAKVGDTVVAEGEIMFALSDPPQ</sequence>
<evidence type="ECO:0000256" key="10">
    <source>
        <dbReference type="HAMAP-Rule" id="MF_00406"/>
    </source>
</evidence>
<evidence type="ECO:0000313" key="14">
    <source>
        <dbReference type="Proteomes" id="UP000650605"/>
    </source>
</evidence>
<dbReference type="Proteomes" id="UP000650605">
    <property type="component" value="Unassembled WGS sequence"/>
</dbReference>
<evidence type="ECO:0000256" key="2">
    <source>
        <dbReference type="ARBA" id="ARBA00004496"/>
    </source>
</evidence>